<dbReference type="PANTHER" id="PTHR30457">
    <property type="entry name" value="5'-NUCLEOTIDASE SURE"/>
    <property type="match status" value="1"/>
</dbReference>
<evidence type="ECO:0000256" key="2">
    <source>
        <dbReference type="ARBA" id="ARBA00011062"/>
    </source>
</evidence>
<comment type="similarity">
    <text evidence="2">Belongs to the SurE nucleotidase family.</text>
</comment>
<reference evidence="8" key="1">
    <citation type="journal article" date="2019" name="Int. J. Syst. Evol. Microbiol.">
        <title>The Global Catalogue of Microorganisms (GCM) 10K type strain sequencing project: providing services to taxonomists for standard genome sequencing and annotation.</title>
        <authorList>
            <consortium name="The Broad Institute Genomics Platform"/>
            <consortium name="The Broad Institute Genome Sequencing Center for Infectious Disease"/>
            <person name="Wu L."/>
            <person name="Ma J."/>
        </authorList>
    </citation>
    <scope>NUCLEOTIDE SEQUENCE [LARGE SCALE GENOMIC DNA]</scope>
    <source>
        <strain evidence="8">JCM 18055</strain>
    </source>
</reference>
<evidence type="ECO:0000256" key="5">
    <source>
        <dbReference type="ARBA" id="ARBA00022801"/>
    </source>
</evidence>
<dbReference type="InterPro" id="IPR030048">
    <property type="entry name" value="SurE"/>
</dbReference>
<evidence type="ECO:0000256" key="1">
    <source>
        <dbReference type="ARBA" id="ARBA00000815"/>
    </source>
</evidence>
<dbReference type="EC" id="3.1.3.5" evidence="3"/>
<dbReference type="Proteomes" id="UP001500325">
    <property type="component" value="Unassembled WGS sequence"/>
</dbReference>
<evidence type="ECO:0000313" key="7">
    <source>
        <dbReference type="EMBL" id="GAA4677185.1"/>
    </source>
</evidence>
<keyword evidence="4" id="KW-0479">Metal-binding</keyword>
<protein>
    <recommendedName>
        <fullName evidence="3">5'-nucleotidase</fullName>
        <ecNumber evidence="3">3.1.3.5</ecNumber>
    </recommendedName>
</protein>
<keyword evidence="8" id="KW-1185">Reference proteome</keyword>
<keyword evidence="5" id="KW-0378">Hydrolase</keyword>
<dbReference type="RefSeq" id="WP_345378296.1">
    <property type="nucleotide sequence ID" value="NZ_BAABIC010000002.1"/>
</dbReference>
<organism evidence="7 8">
    <name type="scientific">Pseudonocardia yuanmonensis</name>
    <dbReference type="NCBI Taxonomy" id="1095914"/>
    <lineage>
        <taxon>Bacteria</taxon>
        <taxon>Bacillati</taxon>
        <taxon>Actinomycetota</taxon>
        <taxon>Actinomycetes</taxon>
        <taxon>Pseudonocardiales</taxon>
        <taxon>Pseudonocardiaceae</taxon>
        <taxon>Pseudonocardia</taxon>
    </lineage>
</organism>
<evidence type="ECO:0000256" key="4">
    <source>
        <dbReference type="ARBA" id="ARBA00022723"/>
    </source>
</evidence>
<evidence type="ECO:0000313" key="8">
    <source>
        <dbReference type="Proteomes" id="UP001500325"/>
    </source>
</evidence>
<dbReference type="Pfam" id="PF01975">
    <property type="entry name" value="SurE"/>
    <property type="match status" value="1"/>
</dbReference>
<name>A0ABP8W0E0_9PSEU</name>
<comment type="caution">
    <text evidence="7">The sequence shown here is derived from an EMBL/GenBank/DDBJ whole genome shotgun (WGS) entry which is preliminary data.</text>
</comment>
<dbReference type="InterPro" id="IPR036523">
    <property type="entry name" value="SurE-like_sf"/>
</dbReference>
<comment type="catalytic activity">
    <reaction evidence="1">
        <text>a ribonucleoside 5'-phosphate + H2O = a ribonucleoside + phosphate</text>
        <dbReference type="Rhea" id="RHEA:12484"/>
        <dbReference type="ChEBI" id="CHEBI:15377"/>
        <dbReference type="ChEBI" id="CHEBI:18254"/>
        <dbReference type="ChEBI" id="CHEBI:43474"/>
        <dbReference type="ChEBI" id="CHEBI:58043"/>
        <dbReference type="EC" id="3.1.3.5"/>
    </reaction>
</comment>
<dbReference type="InterPro" id="IPR002828">
    <property type="entry name" value="SurE-like_Pase/nucleotidase"/>
</dbReference>
<accession>A0ABP8W0E0</accession>
<feature type="domain" description="Survival protein SurE-like phosphatase/nucleotidase" evidence="6">
    <location>
        <begin position="8"/>
        <end position="190"/>
    </location>
</feature>
<evidence type="ECO:0000259" key="6">
    <source>
        <dbReference type="Pfam" id="PF01975"/>
    </source>
</evidence>
<dbReference type="SUPFAM" id="SSF64167">
    <property type="entry name" value="SurE-like"/>
    <property type="match status" value="1"/>
</dbReference>
<dbReference type="EMBL" id="BAABIC010000002">
    <property type="protein sequence ID" value="GAA4677185.1"/>
    <property type="molecule type" value="Genomic_DNA"/>
</dbReference>
<dbReference type="PANTHER" id="PTHR30457:SF0">
    <property type="entry name" value="PHOSPHATASE, PUTATIVE (AFU_ORTHOLOGUE AFUA_4G01070)-RELATED"/>
    <property type="match status" value="1"/>
</dbReference>
<gene>
    <name evidence="7" type="ORF">GCM10023215_07180</name>
</gene>
<dbReference type="Gene3D" id="3.40.1210.10">
    <property type="entry name" value="Survival protein SurE-like phosphatase/nucleotidase"/>
    <property type="match status" value="1"/>
</dbReference>
<evidence type="ECO:0000256" key="3">
    <source>
        <dbReference type="ARBA" id="ARBA00012643"/>
    </source>
</evidence>
<proteinExistence type="inferred from homology"/>
<sequence>MTRATRALVTNDDGIDSPGLAVLAEAASEAGLDVVIAAPEHQFSGASASITAVQEDGRTVVREVEGPSGLPAYAVRAAPAHIVVAGLQGWFDPRPDLVLSGINRGGNVGRAVLHSGTVGAALTAGLHDRRGLAVSLNVALGAEEQEHWDAAVSYLPRVLELLLDSPLGTTLSLNVPDRPLEEHRELRLAPLDPRGVVQTLVDDSDGQGLLLREVETGDRAEPGSDRALLDAGHPTLTALRGLTEDPDLLVPERLARAARLTDERTSA</sequence>